<dbReference type="EMBL" id="FOOX01000021">
    <property type="protein sequence ID" value="SFH25943.1"/>
    <property type="molecule type" value="Genomic_DNA"/>
</dbReference>
<proteinExistence type="predicted"/>
<evidence type="ECO:0000313" key="3">
    <source>
        <dbReference type="Proteomes" id="UP000199337"/>
    </source>
</evidence>
<evidence type="ECO:0000313" key="2">
    <source>
        <dbReference type="EMBL" id="SFH25943.1"/>
    </source>
</evidence>
<gene>
    <name evidence="2" type="ORF">SAMN05660649_04475</name>
</gene>
<protein>
    <submittedName>
        <fullName evidence="2">Uncharacterized protein</fullName>
    </submittedName>
</protein>
<evidence type="ECO:0000256" key="1">
    <source>
        <dbReference type="SAM" id="MobiDB-lite"/>
    </source>
</evidence>
<organism evidence="2 3">
    <name type="scientific">Desulfotruncus arcticus DSM 17038</name>
    <dbReference type="NCBI Taxonomy" id="1121424"/>
    <lineage>
        <taxon>Bacteria</taxon>
        <taxon>Bacillati</taxon>
        <taxon>Bacillota</taxon>
        <taxon>Clostridia</taxon>
        <taxon>Eubacteriales</taxon>
        <taxon>Desulfallaceae</taxon>
        <taxon>Desulfotruncus</taxon>
    </lineage>
</organism>
<dbReference type="RefSeq" id="WP_092474548.1">
    <property type="nucleotide sequence ID" value="NZ_FOOX01000021.1"/>
</dbReference>
<feature type="region of interest" description="Disordered" evidence="1">
    <location>
        <begin position="1"/>
        <end position="22"/>
    </location>
</feature>
<dbReference type="Proteomes" id="UP000199337">
    <property type="component" value="Unassembled WGS sequence"/>
</dbReference>
<name>A0A1I2YJY5_9FIRM</name>
<sequence length="86" mass="9903">MLFPAWDGGNDGEGPDLSDKKERERLTKNRDLLLAFIRKPVLPPETLKKYFGDWSKAVDVIKNEAQDVVDFINFAFEKENAKILFC</sequence>
<accession>A0A1I2YJY5</accession>
<keyword evidence="3" id="KW-1185">Reference proteome</keyword>
<reference evidence="3" key="1">
    <citation type="submission" date="2016-10" db="EMBL/GenBank/DDBJ databases">
        <authorList>
            <person name="Varghese N."/>
            <person name="Submissions S."/>
        </authorList>
    </citation>
    <scope>NUCLEOTIDE SEQUENCE [LARGE SCALE GENOMIC DNA]</scope>
    <source>
        <strain evidence="3">DSM 17038</strain>
    </source>
</reference>
<dbReference type="AlphaFoldDB" id="A0A1I2YJY5"/>